<feature type="domain" description="PurE" evidence="6">
    <location>
        <begin position="5"/>
        <end position="156"/>
    </location>
</feature>
<dbReference type="HAMAP" id="MF_01929">
    <property type="entry name" value="PurE_classI"/>
    <property type="match status" value="1"/>
</dbReference>
<dbReference type="GO" id="GO:0034023">
    <property type="term" value="F:5-(carboxyamino)imidazole ribonucleotide mutase activity"/>
    <property type="evidence" value="ECO:0007669"/>
    <property type="project" value="UniProtKB-UniRule"/>
</dbReference>
<evidence type="ECO:0000259" key="6">
    <source>
        <dbReference type="SMART" id="SM01001"/>
    </source>
</evidence>
<dbReference type="Gene3D" id="3.40.50.1970">
    <property type="match status" value="1"/>
</dbReference>
<dbReference type="InterPro" id="IPR024694">
    <property type="entry name" value="PurE_prokaryotes"/>
</dbReference>
<sequence length="177" mass="18752">MANKIDAAIIVGSGSDLPMINETVKTLKEFGLSYSLNIASAHRAPRYLKQCIQKAENSGIKVFIAAAGMAAALPGVIASETVLPVIGVPVDGGNLSSFDSLFSIVQMPKGVPVATVALGRAGAVNAALLTVQIIAVADESLREKLKAYRNKMSDAVVNEDLKLRENGIEEYIERLKK</sequence>
<dbReference type="UniPathway" id="UPA00074">
    <property type="reaction ID" value="UER00943"/>
</dbReference>
<feature type="binding site" evidence="3 5">
    <location>
        <position position="16"/>
    </location>
    <ligand>
        <name>substrate</name>
    </ligand>
</feature>
<dbReference type="NCBIfam" id="TIGR01162">
    <property type="entry name" value="purE"/>
    <property type="match status" value="1"/>
</dbReference>
<dbReference type="Proteomes" id="UP000095237">
    <property type="component" value="Unassembled WGS sequence"/>
</dbReference>
<comment type="function">
    <text evidence="3 4">Catalyzes the conversion of N5-carboxyaminoimidazole ribonucleotide (N5-CAIR) to 4-carboxy-5-aminoimidazole ribonucleotide (CAIR).</text>
</comment>
<evidence type="ECO:0000313" key="8">
    <source>
        <dbReference type="Proteomes" id="UP000095237"/>
    </source>
</evidence>
<evidence type="ECO:0000256" key="5">
    <source>
        <dbReference type="PIRSR" id="PIRSR001338-1"/>
    </source>
</evidence>
<dbReference type="GO" id="GO:0006189">
    <property type="term" value="P:'de novo' IMP biosynthetic process"/>
    <property type="evidence" value="ECO:0007669"/>
    <property type="project" value="UniProtKB-UniRule"/>
</dbReference>
<dbReference type="EMBL" id="LNVX01000508">
    <property type="protein sequence ID" value="OEG69988.1"/>
    <property type="molecule type" value="Genomic_DNA"/>
</dbReference>
<name>A0A1E5IJ33_ENDTX</name>
<comment type="similarity">
    <text evidence="3">Belongs to the AIR carboxylase family. Class I subfamily.</text>
</comment>
<dbReference type="PANTHER" id="PTHR23046">
    <property type="entry name" value="PHOSPHORIBOSYLAMINOIMIDAZOLE CARBOXYLASE CATALYTIC SUBUNIT"/>
    <property type="match status" value="1"/>
</dbReference>
<evidence type="ECO:0000256" key="4">
    <source>
        <dbReference type="PIRNR" id="PIRNR001338"/>
    </source>
</evidence>
<dbReference type="InterPro" id="IPR000031">
    <property type="entry name" value="PurE_dom"/>
</dbReference>
<dbReference type="AlphaFoldDB" id="A0A1E5IJ33"/>
<evidence type="ECO:0000256" key="3">
    <source>
        <dbReference type="HAMAP-Rule" id="MF_01929"/>
    </source>
</evidence>
<dbReference type="SUPFAM" id="SSF52255">
    <property type="entry name" value="N5-CAIR mutase (phosphoribosylaminoimidazole carboxylase, PurE)"/>
    <property type="match status" value="1"/>
</dbReference>
<keyword evidence="1 3" id="KW-0658">Purine biosynthesis</keyword>
<keyword evidence="8" id="KW-1185">Reference proteome</keyword>
<keyword evidence="2 3" id="KW-0413">Isomerase</keyword>
<evidence type="ECO:0000256" key="1">
    <source>
        <dbReference type="ARBA" id="ARBA00022755"/>
    </source>
</evidence>
<feature type="binding site" evidence="3 5">
    <location>
        <position position="43"/>
    </location>
    <ligand>
        <name>substrate</name>
    </ligand>
</feature>
<protein>
    <recommendedName>
        <fullName evidence="3 4">N5-carboxyaminoimidazole ribonucleotide mutase</fullName>
        <shortName evidence="3 4">N5-CAIR mutase</shortName>
        <ecNumber evidence="3 4">5.4.99.18</ecNumber>
    </recommendedName>
    <alternativeName>
        <fullName evidence="3">5-(carboxyamino)imidazole ribonucleotide mutase</fullName>
    </alternativeName>
</protein>
<comment type="catalytic activity">
    <reaction evidence="3 4">
        <text>5-carboxyamino-1-(5-phospho-D-ribosyl)imidazole + H(+) = 5-amino-1-(5-phospho-D-ribosyl)imidazole-4-carboxylate</text>
        <dbReference type="Rhea" id="RHEA:13193"/>
        <dbReference type="ChEBI" id="CHEBI:15378"/>
        <dbReference type="ChEBI" id="CHEBI:58730"/>
        <dbReference type="ChEBI" id="CHEBI:77657"/>
        <dbReference type="EC" id="5.4.99.18"/>
    </reaction>
</comment>
<organism evidence="7 8">
    <name type="scientific">Endomicrobium trichonymphae</name>
    <dbReference type="NCBI Taxonomy" id="1408204"/>
    <lineage>
        <taxon>Bacteria</taxon>
        <taxon>Pseudomonadati</taxon>
        <taxon>Elusimicrobiota</taxon>
        <taxon>Endomicrobiia</taxon>
        <taxon>Endomicrobiales</taxon>
        <taxon>Endomicrobiaceae</taxon>
        <taxon>Candidatus Endomicrobiellum</taxon>
    </lineage>
</organism>
<proteinExistence type="inferred from homology"/>
<comment type="pathway">
    <text evidence="3 4">Purine metabolism; IMP biosynthesis via de novo pathway; 5-amino-1-(5-phospho-D-ribosyl)imidazole-4-carboxylate from 5-amino-1-(5-phospho-D-ribosyl)imidazole (N5-CAIR route): step 2/2.</text>
</comment>
<feature type="binding site" evidence="3 5">
    <location>
        <position position="13"/>
    </location>
    <ligand>
        <name>substrate</name>
    </ligand>
</feature>
<evidence type="ECO:0000313" key="7">
    <source>
        <dbReference type="EMBL" id="OEG69988.1"/>
    </source>
</evidence>
<dbReference type="InterPro" id="IPR033747">
    <property type="entry name" value="PurE_ClassI"/>
</dbReference>
<dbReference type="SMART" id="SM01001">
    <property type="entry name" value="AIRC"/>
    <property type="match status" value="1"/>
</dbReference>
<dbReference type="PIRSF" id="PIRSF001338">
    <property type="entry name" value="AIR_carboxylase"/>
    <property type="match status" value="1"/>
</dbReference>
<accession>A0A1E5IJ33</accession>
<dbReference type="EC" id="5.4.99.18" evidence="3 4"/>
<evidence type="ECO:0000256" key="2">
    <source>
        <dbReference type="ARBA" id="ARBA00023235"/>
    </source>
</evidence>
<reference evidence="7 8" key="1">
    <citation type="submission" date="2015-11" db="EMBL/GenBank/DDBJ databases">
        <title>Evidence for parallel genomic evolution in an endosymbiosis of termite gut flagellates.</title>
        <authorList>
            <person name="Zheng H."/>
        </authorList>
    </citation>
    <scope>NUCLEOTIDE SEQUENCE [LARGE SCALE GENOMIC DNA]</scope>
    <source>
        <strain evidence="7 8">CET450</strain>
    </source>
</reference>
<gene>
    <name evidence="3" type="primary">purE</name>
    <name evidence="7" type="ORF">ATZ36_01760</name>
</gene>
<dbReference type="PANTHER" id="PTHR23046:SF2">
    <property type="entry name" value="PHOSPHORIBOSYLAMINOIMIDAZOLE CARBOXYLASE"/>
    <property type="match status" value="1"/>
</dbReference>
<dbReference type="Pfam" id="PF00731">
    <property type="entry name" value="AIRC"/>
    <property type="match status" value="1"/>
</dbReference>
<comment type="caution">
    <text evidence="7">The sequence shown here is derived from an EMBL/GenBank/DDBJ whole genome shotgun (WGS) entry which is preliminary data.</text>
</comment>